<evidence type="ECO:0000313" key="4">
    <source>
        <dbReference type="EMBL" id="KAF2398257.1"/>
    </source>
</evidence>
<feature type="transmembrane region" description="Helical" evidence="2">
    <location>
        <begin position="217"/>
        <end position="240"/>
    </location>
</feature>
<dbReference type="OrthoDB" id="10259513at2759"/>
<feature type="transmembrane region" description="Helical" evidence="2">
    <location>
        <begin position="261"/>
        <end position="282"/>
    </location>
</feature>
<keyword evidence="2" id="KW-0812">Transmembrane</keyword>
<reference evidence="4" key="1">
    <citation type="journal article" date="2020" name="Stud. Mycol.">
        <title>101 Dothideomycetes genomes: a test case for predicting lifestyles and emergence of pathogens.</title>
        <authorList>
            <person name="Haridas S."/>
            <person name="Albert R."/>
            <person name="Binder M."/>
            <person name="Bloem J."/>
            <person name="Labutti K."/>
            <person name="Salamov A."/>
            <person name="Andreopoulos B."/>
            <person name="Baker S."/>
            <person name="Barry K."/>
            <person name="Bills G."/>
            <person name="Bluhm B."/>
            <person name="Cannon C."/>
            <person name="Castanera R."/>
            <person name="Culley D."/>
            <person name="Daum C."/>
            <person name="Ezra D."/>
            <person name="Gonzalez J."/>
            <person name="Henrissat B."/>
            <person name="Kuo A."/>
            <person name="Liang C."/>
            <person name="Lipzen A."/>
            <person name="Lutzoni F."/>
            <person name="Magnuson J."/>
            <person name="Mondo S."/>
            <person name="Nolan M."/>
            <person name="Ohm R."/>
            <person name="Pangilinan J."/>
            <person name="Park H.-J."/>
            <person name="Ramirez L."/>
            <person name="Alfaro M."/>
            <person name="Sun H."/>
            <person name="Tritt A."/>
            <person name="Yoshinaga Y."/>
            <person name="Zwiers L.-H."/>
            <person name="Turgeon B."/>
            <person name="Goodwin S."/>
            <person name="Spatafora J."/>
            <person name="Crous P."/>
            <person name="Grigoriev I."/>
        </authorList>
    </citation>
    <scope>NUCLEOTIDE SEQUENCE</scope>
    <source>
        <strain evidence="4">CBS 262.69</strain>
    </source>
</reference>
<dbReference type="GO" id="GO:0005741">
    <property type="term" value="C:mitochondrial outer membrane"/>
    <property type="evidence" value="ECO:0007669"/>
    <property type="project" value="TreeGrafter"/>
</dbReference>
<dbReference type="Proteomes" id="UP000799640">
    <property type="component" value="Unassembled WGS sequence"/>
</dbReference>
<feature type="region of interest" description="Disordered" evidence="1">
    <location>
        <begin position="1"/>
        <end position="48"/>
    </location>
</feature>
<evidence type="ECO:0000256" key="2">
    <source>
        <dbReference type="SAM" id="Phobius"/>
    </source>
</evidence>
<dbReference type="GO" id="GO:0055088">
    <property type="term" value="P:lipid homeostasis"/>
    <property type="evidence" value="ECO:0007669"/>
    <property type="project" value="InterPro"/>
</dbReference>
<keyword evidence="2" id="KW-0472">Membrane</keyword>
<dbReference type="Pfam" id="PF07950">
    <property type="entry name" value="MCP1_TM"/>
    <property type="match status" value="1"/>
</dbReference>
<dbReference type="AlphaFoldDB" id="A0A6G1HQY6"/>
<feature type="compositionally biased region" description="Acidic residues" evidence="1">
    <location>
        <begin position="24"/>
        <end position="34"/>
    </location>
</feature>
<proteinExistence type="predicted"/>
<dbReference type="PANTHER" id="PTHR38409">
    <property type="entry name" value="MDM10-COMPLEMENTING PROTEIN 1"/>
    <property type="match status" value="1"/>
</dbReference>
<feature type="transmembrane region" description="Helical" evidence="2">
    <location>
        <begin position="159"/>
        <end position="184"/>
    </location>
</feature>
<evidence type="ECO:0000256" key="1">
    <source>
        <dbReference type="SAM" id="MobiDB-lite"/>
    </source>
</evidence>
<dbReference type="InterPro" id="IPR039960">
    <property type="entry name" value="MCP1"/>
</dbReference>
<dbReference type="PANTHER" id="PTHR38409:SF1">
    <property type="entry name" value="MITOCHONDRIAL ADAPTER PROTEIN MCP1"/>
    <property type="match status" value="1"/>
</dbReference>
<feature type="compositionally biased region" description="Basic and acidic residues" evidence="1">
    <location>
        <begin position="1"/>
        <end position="13"/>
    </location>
</feature>
<feature type="compositionally biased region" description="Low complexity" evidence="1">
    <location>
        <begin position="38"/>
        <end position="48"/>
    </location>
</feature>
<protein>
    <recommendedName>
        <fullName evidence="3">Mitochondrial adapter protein MCP1 transmembrane domain-containing protein</fullName>
    </recommendedName>
</protein>
<dbReference type="GO" id="GO:0007005">
    <property type="term" value="P:mitochondrion organization"/>
    <property type="evidence" value="ECO:0007669"/>
    <property type="project" value="TreeGrafter"/>
</dbReference>
<evidence type="ECO:0000259" key="3">
    <source>
        <dbReference type="Pfam" id="PF07950"/>
    </source>
</evidence>
<name>A0A6G1HQY6_9PEZI</name>
<keyword evidence="5" id="KW-1185">Reference proteome</keyword>
<feature type="domain" description="Mitochondrial adapter protein MCP1 transmembrane" evidence="3">
    <location>
        <begin position="176"/>
        <end position="286"/>
    </location>
</feature>
<accession>A0A6G1HQY6</accession>
<evidence type="ECO:0000313" key="5">
    <source>
        <dbReference type="Proteomes" id="UP000799640"/>
    </source>
</evidence>
<gene>
    <name evidence="4" type="ORF">EJ06DRAFT_544030</name>
</gene>
<feature type="transmembrane region" description="Helical" evidence="2">
    <location>
        <begin position="75"/>
        <end position="95"/>
    </location>
</feature>
<dbReference type="EMBL" id="ML996700">
    <property type="protein sequence ID" value="KAF2398257.1"/>
    <property type="molecule type" value="Genomic_DNA"/>
</dbReference>
<organism evidence="4 5">
    <name type="scientific">Trichodelitschia bisporula</name>
    <dbReference type="NCBI Taxonomy" id="703511"/>
    <lineage>
        <taxon>Eukaryota</taxon>
        <taxon>Fungi</taxon>
        <taxon>Dikarya</taxon>
        <taxon>Ascomycota</taxon>
        <taxon>Pezizomycotina</taxon>
        <taxon>Dothideomycetes</taxon>
        <taxon>Dothideomycetes incertae sedis</taxon>
        <taxon>Phaeotrichales</taxon>
        <taxon>Phaeotrichaceae</taxon>
        <taxon>Trichodelitschia</taxon>
    </lineage>
</organism>
<keyword evidence="2" id="KW-1133">Transmembrane helix</keyword>
<feature type="transmembrane region" description="Helical" evidence="2">
    <location>
        <begin position="120"/>
        <end position="139"/>
    </location>
</feature>
<sequence length="309" mass="33593">MDDPDLERLDSRSAVELTEIDPAPLDDPDADAVTEEGATSPKSPSSSIFASTSSTLGLNHGPAFYLLRLQRYSSYAFTLFTTLHIANTSLIPLLTRSLPASDPYLLLTRPLYQSPPLEPLLITAPLALHIASGLALRLYRRRTALARYGAHSYKERAALPWPTLSGTSALGWMLAPLVAGHAFVNRVLPLWYEGGSANVGLEYVAHGFARHPWVSGVVYGALVGVGVWHGTWGWAKWLGLSPEKMGGGELGRRERVRRRRIINSIAAAVAGIWMLGGLGIVARGGEASGWLGREYDGLYSRMPVFGAWY</sequence>
<dbReference type="InterPro" id="IPR012472">
    <property type="entry name" value="MCP1_TM"/>
</dbReference>